<dbReference type="SUPFAM" id="SSF90123">
    <property type="entry name" value="ABC transporter transmembrane region"/>
    <property type="match status" value="1"/>
</dbReference>
<dbReference type="PROSITE" id="PS50929">
    <property type="entry name" value="ABC_TM1F"/>
    <property type="match status" value="1"/>
</dbReference>
<evidence type="ECO:0000256" key="4">
    <source>
        <dbReference type="ARBA" id="ARBA00022840"/>
    </source>
</evidence>
<feature type="domain" description="ABC transporter" evidence="8">
    <location>
        <begin position="352"/>
        <end position="559"/>
    </location>
</feature>
<dbReference type="InterPro" id="IPR025662">
    <property type="entry name" value="Sigma_54_int_dom_ATP-bd_1"/>
</dbReference>
<keyword evidence="2 7" id="KW-0812">Transmembrane</keyword>
<dbReference type="SMART" id="SM00382">
    <property type="entry name" value="AAA"/>
    <property type="match status" value="1"/>
</dbReference>
<organism evidence="10 11">
    <name type="scientific">Leucobacter iarius</name>
    <dbReference type="NCBI Taxonomy" id="333963"/>
    <lineage>
        <taxon>Bacteria</taxon>
        <taxon>Bacillati</taxon>
        <taxon>Actinomycetota</taxon>
        <taxon>Actinomycetes</taxon>
        <taxon>Micrococcales</taxon>
        <taxon>Microbacteriaceae</taxon>
        <taxon>Leucobacter</taxon>
    </lineage>
</organism>
<feature type="transmembrane region" description="Helical" evidence="7">
    <location>
        <begin position="170"/>
        <end position="188"/>
    </location>
</feature>
<evidence type="ECO:0000256" key="5">
    <source>
        <dbReference type="ARBA" id="ARBA00022989"/>
    </source>
</evidence>
<dbReference type="RefSeq" id="WP_344031734.1">
    <property type="nucleotide sequence ID" value="NZ_BAAAOB010000002.1"/>
</dbReference>
<keyword evidence="6 7" id="KW-0472">Membrane</keyword>
<proteinExistence type="predicted"/>
<evidence type="ECO:0000256" key="2">
    <source>
        <dbReference type="ARBA" id="ARBA00022692"/>
    </source>
</evidence>
<dbReference type="InterPro" id="IPR003439">
    <property type="entry name" value="ABC_transporter-like_ATP-bd"/>
</dbReference>
<dbReference type="CDD" id="cd03228">
    <property type="entry name" value="ABCC_MRP_Like"/>
    <property type="match status" value="1"/>
</dbReference>
<comment type="caution">
    <text evidence="10">The sequence shown here is derived from an EMBL/GenBank/DDBJ whole genome shotgun (WGS) entry which is preliminary data.</text>
</comment>
<evidence type="ECO:0008006" key="12">
    <source>
        <dbReference type="Google" id="ProtNLM"/>
    </source>
</evidence>
<evidence type="ECO:0000313" key="10">
    <source>
        <dbReference type="EMBL" id="GAA1790012.1"/>
    </source>
</evidence>
<accession>A0ABN2LJ15</accession>
<evidence type="ECO:0000256" key="7">
    <source>
        <dbReference type="SAM" id="Phobius"/>
    </source>
</evidence>
<dbReference type="PROSITE" id="PS50893">
    <property type="entry name" value="ABC_TRANSPORTER_2"/>
    <property type="match status" value="1"/>
</dbReference>
<evidence type="ECO:0000256" key="3">
    <source>
        <dbReference type="ARBA" id="ARBA00022741"/>
    </source>
</evidence>
<dbReference type="PANTHER" id="PTHR24221">
    <property type="entry name" value="ATP-BINDING CASSETTE SUB-FAMILY B"/>
    <property type="match status" value="1"/>
</dbReference>
<dbReference type="PROSITE" id="PS00675">
    <property type="entry name" value="SIGMA54_INTERACT_1"/>
    <property type="match status" value="1"/>
</dbReference>
<comment type="subcellular location">
    <subcellularLocation>
        <location evidence="1">Cell membrane</location>
        <topology evidence="1">Multi-pass membrane protein</topology>
    </subcellularLocation>
</comment>
<dbReference type="InterPro" id="IPR027417">
    <property type="entry name" value="P-loop_NTPase"/>
</dbReference>
<dbReference type="PANTHER" id="PTHR24221:SF654">
    <property type="entry name" value="ATP-BINDING CASSETTE SUB-FAMILY B MEMBER 6"/>
    <property type="match status" value="1"/>
</dbReference>
<dbReference type="InterPro" id="IPR011527">
    <property type="entry name" value="ABC1_TM_dom"/>
</dbReference>
<dbReference type="Proteomes" id="UP001500851">
    <property type="component" value="Unassembled WGS sequence"/>
</dbReference>
<feature type="transmembrane region" description="Helical" evidence="7">
    <location>
        <begin position="249"/>
        <end position="272"/>
    </location>
</feature>
<dbReference type="EMBL" id="BAAAOB010000002">
    <property type="protein sequence ID" value="GAA1790012.1"/>
    <property type="molecule type" value="Genomic_DNA"/>
</dbReference>
<dbReference type="InterPro" id="IPR036640">
    <property type="entry name" value="ABC1_TM_sf"/>
</dbReference>
<keyword evidence="5 7" id="KW-1133">Transmembrane helix</keyword>
<feature type="transmembrane region" description="Helical" evidence="7">
    <location>
        <begin position="284"/>
        <end position="308"/>
    </location>
</feature>
<dbReference type="Pfam" id="PF00005">
    <property type="entry name" value="ABC_tran"/>
    <property type="match status" value="1"/>
</dbReference>
<keyword evidence="3" id="KW-0547">Nucleotide-binding</keyword>
<feature type="transmembrane region" description="Helical" evidence="7">
    <location>
        <begin position="62"/>
        <end position="82"/>
    </location>
</feature>
<evidence type="ECO:0000313" key="11">
    <source>
        <dbReference type="Proteomes" id="UP001500851"/>
    </source>
</evidence>
<name>A0ABN2LJ15_9MICO</name>
<evidence type="ECO:0000259" key="8">
    <source>
        <dbReference type="PROSITE" id="PS50893"/>
    </source>
</evidence>
<feature type="transmembrane region" description="Helical" evidence="7">
    <location>
        <begin position="147"/>
        <end position="164"/>
    </location>
</feature>
<evidence type="ECO:0000256" key="1">
    <source>
        <dbReference type="ARBA" id="ARBA00004651"/>
    </source>
</evidence>
<protein>
    <recommendedName>
        <fullName evidence="12">ATP-binding cassette subfamily C protein CydC</fullName>
    </recommendedName>
</protein>
<feature type="domain" description="ABC transmembrane type-1" evidence="9">
    <location>
        <begin position="31"/>
        <end position="279"/>
    </location>
</feature>
<dbReference type="InterPro" id="IPR003593">
    <property type="entry name" value="AAA+_ATPase"/>
</dbReference>
<reference evidence="10 11" key="1">
    <citation type="journal article" date="2019" name="Int. J. Syst. Evol. Microbiol.">
        <title>The Global Catalogue of Microorganisms (GCM) 10K type strain sequencing project: providing services to taxonomists for standard genome sequencing and annotation.</title>
        <authorList>
            <consortium name="The Broad Institute Genomics Platform"/>
            <consortium name="The Broad Institute Genome Sequencing Center for Infectious Disease"/>
            <person name="Wu L."/>
            <person name="Ma J."/>
        </authorList>
    </citation>
    <scope>NUCLEOTIDE SEQUENCE [LARGE SCALE GENOMIC DNA]</scope>
    <source>
        <strain evidence="10 11">JCM 14736</strain>
    </source>
</reference>
<dbReference type="PROSITE" id="PS00211">
    <property type="entry name" value="ABC_TRANSPORTER_1"/>
    <property type="match status" value="1"/>
</dbReference>
<dbReference type="Gene3D" id="1.20.1560.10">
    <property type="entry name" value="ABC transporter type 1, transmembrane domain"/>
    <property type="match status" value="1"/>
</dbReference>
<dbReference type="NCBIfam" id="TIGR02868">
    <property type="entry name" value="CydC"/>
    <property type="match status" value="1"/>
</dbReference>
<sequence length="559" mass="58670">MTRSVALERDATPLERVIALALPERSKRAPGVALGVLADACVVGLLALSMWLIVRAGEQPPILHLTFAIVGVRALAIGRAAFRYAERLASHRAALTQLSDLRVHAYERLVPRIPGAIEDRRRGEVLGAFVDDVDQLQDLPLRVRQPIVTSSIVIGLSLIAIAIVSPLAALILALALAGAGVLAVRWSSRIAAESDRELGAARATLLDALLERFRAAEALAAFGALDRQRERISAAEAELSRVQLRRARAAGLSAAVLGAASGIASIAILLLLAPATGQGLSAPLFAAAVVVPAAVFEVFALVPTAFVARRTALASAERVAELIETPLPAEIPVDDAGDRPAVPEADPRVPLLEVRDLSAAHPGSAGPAFSEVSFALHPGETLVVSGESGAGKSTLAAALVRFLDYSGSYAIRGREARDLAQAEVRAAVGLCEQTPHLFDADLRQNLKFAKPDASDDELLAVLDRVRLGDWARARGGLDAEVGERGALVSGGQAQRIALARAILAEFPVVILDEPTAGVDREVADALLAELLGALPDDRAAILITHTALPEGVRARRIVL</sequence>
<dbReference type="InterPro" id="IPR039421">
    <property type="entry name" value="Type_1_exporter"/>
</dbReference>
<dbReference type="InterPro" id="IPR017871">
    <property type="entry name" value="ABC_transporter-like_CS"/>
</dbReference>
<feature type="transmembrane region" description="Helical" evidence="7">
    <location>
        <begin position="32"/>
        <end position="56"/>
    </location>
</feature>
<keyword evidence="4" id="KW-0067">ATP-binding</keyword>
<evidence type="ECO:0000259" key="9">
    <source>
        <dbReference type="PROSITE" id="PS50929"/>
    </source>
</evidence>
<dbReference type="SUPFAM" id="SSF52540">
    <property type="entry name" value="P-loop containing nucleoside triphosphate hydrolases"/>
    <property type="match status" value="1"/>
</dbReference>
<dbReference type="InterPro" id="IPR014223">
    <property type="entry name" value="ABC_CydC/D"/>
</dbReference>
<evidence type="ECO:0000256" key="6">
    <source>
        <dbReference type="ARBA" id="ARBA00023136"/>
    </source>
</evidence>
<dbReference type="Gene3D" id="3.40.50.300">
    <property type="entry name" value="P-loop containing nucleotide triphosphate hydrolases"/>
    <property type="match status" value="1"/>
</dbReference>
<gene>
    <name evidence="10" type="ORF">GCM10009768_18710</name>
</gene>
<dbReference type="Pfam" id="PF00664">
    <property type="entry name" value="ABC_membrane"/>
    <property type="match status" value="1"/>
</dbReference>
<keyword evidence="11" id="KW-1185">Reference proteome</keyword>